<dbReference type="InterPro" id="IPR009057">
    <property type="entry name" value="Homeodomain-like_sf"/>
</dbReference>
<dbReference type="SUPFAM" id="SSF46689">
    <property type="entry name" value="Homeodomain-like"/>
    <property type="match status" value="1"/>
</dbReference>
<dbReference type="InterPro" id="IPR020449">
    <property type="entry name" value="Tscrpt_reg_AraC-type_HTH"/>
</dbReference>
<dbReference type="PRINTS" id="PR00032">
    <property type="entry name" value="HTHARAC"/>
</dbReference>
<keyword evidence="1" id="KW-0805">Transcription regulation</keyword>
<evidence type="ECO:0000256" key="1">
    <source>
        <dbReference type="ARBA" id="ARBA00023015"/>
    </source>
</evidence>
<proteinExistence type="predicted"/>
<evidence type="ECO:0000313" key="7">
    <source>
        <dbReference type="Proteomes" id="UP000653644"/>
    </source>
</evidence>
<organism evidence="6 7">
    <name type="scientific">Streptomyces canarius</name>
    <dbReference type="NCBI Taxonomy" id="285453"/>
    <lineage>
        <taxon>Bacteria</taxon>
        <taxon>Bacillati</taxon>
        <taxon>Actinomycetota</taxon>
        <taxon>Actinomycetes</taxon>
        <taxon>Kitasatosporales</taxon>
        <taxon>Streptomycetaceae</taxon>
        <taxon>Streptomyces</taxon>
    </lineage>
</organism>
<feature type="domain" description="HTH araC/xylS-type" evidence="5">
    <location>
        <begin position="185"/>
        <end position="283"/>
    </location>
</feature>
<comment type="caution">
    <text evidence="6">The sequence shown here is derived from an EMBL/GenBank/DDBJ whole genome shotgun (WGS) entry which is preliminary data.</text>
</comment>
<dbReference type="SMART" id="SM00342">
    <property type="entry name" value="HTH_ARAC"/>
    <property type="match status" value="1"/>
</dbReference>
<dbReference type="InterPro" id="IPR050204">
    <property type="entry name" value="AraC_XylS_family_regulators"/>
</dbReference>
<dbReference type="InterPro" id="IPR018060">
    <property type="entry name" value="HTH_AraC"/>
</dbReference>
<dbReference type="PROSITE" id="PS01124">
    <property type="entry name" value="HTH_ARAC_FAMILY_2"/>
    <property type="match status" value="1"/>
</dbReference>
<evidence type="ECO:0000256" key="2">
    <source>
        <dbReference type="ARBA" id="ARBA00023125"/>
    </source>
</evidence>
<keyword evidence="2" id="KW-0238">DNA-binding</keyword>
<dbReference type="Pfam" id="PF12833">
    <property type="entry name" value="HTH_18"/>
    <property type="match status" value="1"/>
</dbReference>
<dbReference type="EMBL" id="BMVN01000054">
    <property type="protein sequence ID" value="GHA65257.1"/>
    <property type="molecule type" value="Genomic_DNA"/>
</dbReference>
<evidence type="ECO:0000256" key="4">
    <source>
        <dbReference type="SAM" id="MobiDB-lite"/>
    </source>
</evidence>
<feature type="compositionally biased region" description="Basic and acidic residues" evidence="4">
    <location>
        <begin position="1"/>
        <end position="10"/>
    </location>
</feature>
<dbReference type="Gene3D" id="1.10.10.60">
    <property type="entry name" value="Homeodomain-like"/>
    <property type="match status" value="1"/>
</dbReference>
<gene>
    <name evidence="6" type="ORF">GCM10010345_81480</name>
</gene>
<evidence type="ECO:0000259" key="5">
    <source>
        <dbReference type="PROSITE" id="PS01124"/>
    </source>
</evidence>
<accession>A0ABQ3D8A2</accession>
<evidence type="ECO:0000256" key="3">
    <source>
        <dbReference type="ARBA" id="ARBA00023163"/>
    </source>
</evidence>
<keyword evidence="7" id="KW-1185">Reference proteome</keyword>
<reference evidence="7" key="1">
    <citation type="journal article" date="2019" name="Int. J. Syst. Evol. Microbiol.">
        <title>The Global Catalogue of Microorganisms (GCM) 10K type strain sequencing project: providing services to taxonomists for standard genome sequencing and annotation.</title>
        <authorList>
            <consortium name="The Broad Institute Genomics Platform"/>
            <consortium name="The Broad Institute Genome Sequencing Center for Infectious Disease"/>
            <person name="Wu L."/>
            <person name="Ma J."/>
        </authorList>
    </citation>
    <scope>NUCLEOTIDE SEQUENCE [LARGE SCALE GENOMIC DNA]</scope>
    <source>
        <strain evidence="7">JCM 4733</strain>
    </source>
</reference>
<dbReference type="PANTHER" id="PTHR46796:SF6">
    <property type="entry name" value="ARAC SUBFAMILY"/>
    <property type="match status" value="1"/>
</dbReference>
<sequence length="288" mass="31806">MKKKRREPDVTRSITPAMPETPEHEPSTTAPGNDSGPFINLPWPTVGDDDHLYLAVNVSDETVLFPHDSPLRLEPGDIVIGAAFRRPQLLSSGEKLALFRIPLCLLDASAADLHEVSHTRLSGRSGLTSLVSQFLTALARTPRHQRLTGGRRLALNTADLVALLVGDVLQTRGRRSAPGAQEMLARIQQHIQDNLMDPDLAPESIARAHHISVRYLHKLFQSGGTTVSAWIRQRRLDACRAELRGRRRTVAAVANSWGFASPSHFSRLFRQTYGITPKEWQAAVSCDA</sequence>
<evidence type="ECO:0000313" key="6">
    <source>
        <dbReference type="EMBL" id="GHA65257.1"/>
    </source>
</evidence>
<dbReference type="PANTHER" id="PTHR46796">
    <property type="entry name" value="HTH-TYPE TRANSCRIPTIONAL ACTIVATOR RHAS-RELATED"/>
    <property type="match status" value="1"/>
</dbReference>
<protein>
    <recommendedName>
        <fullName evidence="5">HTH araC/xylS-type domain-containing protein</fullName>
    </recommendedName>
</protein>
<dbReference type="Proteomes" id="UP000653644">
    <property type="component" value="Unassembled WGS sequence"/>
</dbReference>
<name>A0ABQ3D8A2_9ACTN</name>
<feature type="region of interest" description="Disordered" evidence="4">
    <location>
        <begin position="1"/>
        <end position="39"/>
    </location>
</feature>
<keyword evidence="3" id="KW-0804">Transcription</keyword>